<dbReference type="PANTHER" id="PTHR48112:SF22">
    <property type="entry name" value="MITOCHONDRIAL TRANSCRIPTION FACTOR A, ISOFORM B"/>
    <property type="match status" value="1"/>
</dbReference>
<dbReference type="Gene3D" id="1.10.30.10">
    <property type="entry name" value="High mobility group box domain"/>
    <property type="match status" value="1"/>
</dbReference>
<feature type="region of interest" description="Disordered" evidence="3">
    <location>
        <begin position="137"/>
        <end position="257"/>
    </location>
</feature>
<dbReference type="AlphaFoldDB" id="A0A5C3KP06"/>
<dbReference type="Pfam" id="PF00505">
    <property type="entry name" value="HMG_box"/>
    <property type="match status" value="1"/>
</dbReference>
<sequence length="257" mass="28962">MTKFDINEFEQHRAKLASGLSACAEQLRNTAHIVEDFANFLGGLDEKGKRKDHVHLEDADTGKKRKRVVKPKDPNAPKRPASSYILFQNDVRNDLRKENPTLTNPELLALISDKWKNMTEEEKDRYNQTMLKMKQEYSEAKNRYDNRSPEEIEAANKAVAEAASKKPVKGSRAKKGIPVPPPPPRVPTPDSEDEEAEGESDDEEEEEESHKPVVRKVVQESSSEAGSDSSEEESEPATKRKRGDSVQPKKTNKKTAK</sequence>
<feature type="compositionally biased region" description="Pro residues" evidence="3">
    <location>
        <begin position="178"/>
        <end position="187"/>
    </location>
</feature>
<feature type="compositionally biased region" description="Basic and acidic residues" evidence="3">
    <location>
        <begin position="50"/>
        <end position="62"/>
    </location>
</feature>
<evidence type="ECO:0000259" key="4">
    <source>
        <dbReference type="PROSITE" id="PS50118"/>
    </source>
</evidence>
<keyword evidence="2" id="KW-0539">Nucleus</keyword>
<feature type="domain" description="HMG box" evidence="4">
    <location>
        <begin position="77"/>
        <end position="145"/>
    </location>
</feature>
<dbReference type="InterPro" id="IPR036910">
    <property type="entry name" value="HMG_box_dom_sf"/>
</dbReference>
<dbReference type="InterPro" id="IPR009071">
    <property type="entry name" value="HMG_box_dom"/>
</dbReference>
<dbReference type="SUPFAM" id="SSF47095">
    <property type="entry name" value="HMG-box"/>
    <property type="match status" value="1"/>
</dbReference>
<keyword evidence="6" id="KW-1185">Reference proteome</keyword>
<evidence type="ECO:0000256" key="3">
    <source>
        <dbReference type="SAM" id="MobiDB-lite"/>
    </source>
</evidence>
<dbReference type="OrthoDB" id="1919336at2759"/>
<evidence type="ECO:0000256" key="1">
    <source>
        <dbReference type="ARBA" id="ARBA00023125"/>
    </source>
</evidence>
<dbReference type="Proteomes" id="UP000307440">
    <property type="component" value="Unassembled WGS sequence"/>
</dbReference>
<feature type="compositionally biased region" description="Acidic residues" evidence="3">
    <location>
        <begin position="190"/>
        <end position="207"/>
    </location>
</feature>
<evidence type="ECO:0000313" key="5">
    <source>
        <dbReference type="EMBL" id="TFK22190.1"/>
    </source>
</evidence>
<dbReference type="PANTHER" id="PTHR48112">
    <property type="entry name" value="HIGH MOBILITY GROUP PROTEIN DSP1"/>
    <property type="match status" value="1"/>
</dbReference>
<feature type="region of interest" description="Disordered" evidence="3">
    <location>
        <begin position="50"/>
        <end position="81"/>
    </location>
</feature>
<dbReference type="GO" id="GO:0005634">
    <property type="term" value="C:nucleus"/>
    <property type="evidence" value="ECO:0007669"/>
    <property type="project" value="UniProtKB-UniRule"/>
</dbReference>
<organism evidence="5 6">
    <name type="scientific">Coprinopsis marcescibilis</name>
    <name type="common">Agaric fungus</name>
    <name type="synonym">Psathyrella marcescibilis</name>
    <dbReference type="NCBI Taxonomy" id="230819"/>
    <lineage>
        <taxon>Eukaryota</taxon>
        <taxon>Fungi</taxon>
        <taxon>Dikarya</taxon>
        <taxon>Basidiomycota</taxon>
        <taxon>Agaricomycotina</taxon>
        <taxon>Agaricomycetes</taxon>
        <taxon>Agaricomycetidae</taxon>
        <taxon>Agaricales</taxon>
        <taxon>Agaricineae</taxon>
        <taxon>Psathyrellaceae</taxon>
        <taxon>Coprinopsis</taxon>
    </lineage>
</organism>
<reference evidence="5 6" key="1">
    <citation type="journal article" date="2019" name="Nat. Ecol. Evol.">
        <title>Megaphylogeny resolves global patterns of mushroom evolution.</title>
        <authorList>
            <person name="Varga T."/>
            <person name="Krizsan K."/>
            <person name="Foldi C."/>
            <person name="Dima B."/>
            <person name="Sanchez-Garcia M."/>
            <person name="Sanchez-Ramirez S."/>
            <person name="Szollosi G.J."/>
            <person name="Szarkandi J.G."/>
            <person name="Papp V."/>
            <person name="Albert L."/>
            <person name="Andreopoulos W."/>
            <person name="Angelini C."/>
            <person name="Antonin V."/>
            <person name="Barry K.W."/>
            <person name="Bougher N.L."/>
            <person name="Buchanan P."/>
            <person name="Buyck B."/>
            <person name="Bense V."/>
            <person name="Catcheside P."/>
            <person name="Chovatia M."/>
            <person name="Cooper J."/>
            <person name="Damon W."/>
            <person name="Desjardin D."/>
            <person name="Finy P."/>
            <person name="Geml J."/>
            <person name="Haridas S."/>
            <person name="Hughes K."/>
            <person name="Justo A."/>
            <person name="Karasinski D."/>
            <person name="Kautmanova I."/>
            <person name="Kiss B."/>
            <person name="Kocsube S."/>
            <person name="Kotiranta H."/>
            <person name="LaButti K.M."/>
            <person name="Lechner B.E."/>
            <person name="Liimatainen K."/>
            <person name="Lipzen A."/>
            <person name="Lukacs Z."/>
            <person name="Mihaltcheva S."/>
            <person name="Morgado L.N."/>
            <person name="Niskanen T."/>
            <person name="Noordeloos M.E."/>
            <person name="Ohm R.A."/>
            <person name="Ortiz-Santana B."/>
            <person name="Ovrebo C."/>
            <person name="Racz N."/>
            <person name="Riley R."/>
            <person name="Savchenko A."/>
            <person name="Shiryaev A."/>
            <person name="Soop K."/>
            <person name="Spirin V."/>
            <person name="Szebenyi C."/>
            <person name="Tomsovsky M."/>
            <person name="Tulloss R.E."/>
            <person name="Uehling J."/>
            <person name="Grigoriev I.V."/>
            <person name="Vagvolgyi C."/>
            <person name="Papp T."/>
            <person name="Martin F.M."/>
            <person name="Miettinen O."/>
            <person name="Hibbett D.S."/>
            <person name="Nagy L.G."/>
        </authorList>
    </citation>
    <scope>NUCLEOTIDE SEQUENCE [LARGE SCALE GENOMIC DNA]</scope>
    <source>
        <strain evidence="5 6">CBS 121175</strain>
    </source>
</reference>
<dbReference type="PROSITE" id="PS50118">
    <property type="entry name" value="HMG_BOX_2"/>
    <property type="match status" value="1"/>
</dbReference>
<protein>
    <submittedName>
        <fullName evidence="5">HMG-box</fullName>
    </submittedName>
</protein>
<dbReference type="EMBL" id="ML210247">
    <property type="protein sequence ID" value="TFK22190.1"/>
    <property type="molecule type" value="Genomic_DNA"/>
</dbReference>
<dbReference type="STRING" id="230819.A0A5C3KP06"/>
<name>A0A5C3KP06_COPMA</name>
<keyword evidence="1 2" id="KW-0238">DNA-binding</keyword>
<dbReference type="InterPro" id="IPR050342">
    <property type="entry name" value="HMGB"/>
</dbReference>
<accession>A0A5C3KP06</accession>
<proteinExistence type="predicted"/>
<feature type="DNA-binding region" description="HMG box" evidence="2">
    <location>
        <begin position="77"/>
        <end position="145"/>
    </location>
</feature>
<feature type="compositionally biased region" description="Basic residues" evidence="3">
    <location>
        <begin position="166"/>
        <end position="175"/>
    </location>
</feature>
<dbReference type="GO" id="GO:0003677">
    <property type="term" value="F:DNA binding"/>
    <property type="evidence" value="ECO:0007669"/>
    <property type="project" value="UniProtKB-UniRule"/>
</dbReference>
<evidence type="ECO:0000256" key="2">
    <source>
        <dbReference type="PROSITE-ProRule" id="PRU00267"/>
    </source>
</evidence>
<gene>
    <name evidence="5" type="ORF">FA15DRAFT_622851</name>
</gene>
<dbReference type="SMART" id="SM00398">
    <property type="entry name" value="HMG"/>
    <property type="match status" value="1"/>
</dbReference>
<evidence type="ECO:0000313" key="6">
    <source>
        <dbReference type="Proteomes" id="UP000307440"/>
    </source>
</evidence>
<feature type="compositionally biased region" description="Basic and acidic residues" evidence="3">
    <location>
        <begin position="137"/>
        <end position="150"/>
    </location>
</feature>